<dbReference type="PROSITE" id="PS50109">
    <property type="entry name" value="HIS_KIN"/>
    <property type="match status" value="1"/>
</dbReference>
<accession>A0A366JGU7</accession>
<dbReference type="EC" id="2.7.13.3" evidence="4"/>
<dbReference type="FunFam" id="1.10.287.130:FF:000001">
    <property type="entry name" value="Two-component sensor histidine kinase"/>
    <property type="match status" value="1"/>
</dbReference>
<keyword evidence="14 15" id="KW-0472">Membrane</keyword>
<evidence type="ECO:0000256" key="14">
    <source>
        <dbReference type="ARBA" id="ARBA00023136"/>
    </source>
</evidence>
<reference evidence="18 19" key="1">
    <citation type="submission" date="2018-06" db="EMBL/GenBank/DDBJ databases">
        <title>Freshwater and sediment microbial communities from various areas in North America, analyzing microbe dynamics in response to fracking.</title>
        <authorList>
            <person name="Lamendella R."/>
        </authorList>
    </citation>
    <scope>NUCLEOTIDE SEQUENCE [LARGE SCALE GENOMIC DNA]</scope>
    <source>
        <strain evidence="18 19">14_TX</strain>
    </source>
</reference>
<dbReference type="AlphaFoldDB" id="A0A366JGU7"/>
<evidence type="ECO:0000259" key="16">
    <source>
        <dbReference type="PROSITE" id="PS50109"/>
    </source>
</evidence>
<evidence type="ECO:0000256" key="4">
    <source>
        <dbReference type="ARBA" id="ARBA00012438"/>
    </source>
</evidence>
<dbReference type="InterPro" id="IPR036890">
    <property type="entry name" value="HATPase_C_sf"/>
</dbReference>
<dbReference type="Gene3D" id="3.30.565.10">
    <property type="entry name" value="Histidine kinase-like ATPase, C-terminal domain"/>
    <property type="match status" value="1"/>
</dbReference>
<dbReference type="InterPro" id="IPR036097">
    <property type="entry name" value="HisK_dim/P_sf"/>
</dbReference>
<evidence type="ECO:0000256" key="3">
    <source>
        <dbReference type="ARBA" id="ARBA00004651"/>
    </source>
</evidence>
<dbReference type="CDD" id="cd18773">
    <property type="entry name" value="PDC1_HK_sensor"/>
    <property type="match status" value="1"/>
</dbReference>
<comment type="caution">
    <text evidence="18">The sequence shown here is derived from an EMBL/GenBank/DDBJ whole genome shotgun (WGS) entry which is preliminary data.</text>
</comment>
<gene>
    <name evidence="18" type="ORF">DFO70_1307</name>
</gene>
<dbReference type="SUPFAM" id="SSF158472">
    <property type="entry name" value="HAMP domain-like"/>
    <property type="match status" value="1"/>
</dbReference>
<keyword evidence="9" id="KW-0547">Nucleotide-binding</keyword>
<dbReference type="PANTHER" id="PTHR45528">
    <property type="entry name" value="SENSOR HISTIDINE KINASE CPXA"/>
    <property type="match status" value="1"/>
</dbReference>
<evidence type="ECO:0000256" key="9">
    <source>
        <dbReference type="ARBA" id="ARBA00022741"/>
    </source>
</evidence>
<dbReference type="SMART" id="SM00387">
    <property type="entry name" value="HATPase_c"/>
    <property type="match status" value="1"/>
</dbReference>
<proteinExistence type="predicted"/>
<dbReference type="InterPro" id="IPR003594">
    <property type="entry name" value="HATPase_dom"/>
</dbReference>
<evidence type="ECO:0000256" key="13">
    <source>
        <dbReference type="ARBA" id="ARBA00023012"/>
    </source>
</evidence>
<dbReference type="SUPFAM" id="SSF55874">
    <property type="entry name" value="ATPase domain of HSP90 chaperone/DNA topoisomerase II/histidine kinase"/>
    <property type="match status" value="1"/>
</dbReference>
<keyword evidence="12 15" id="KW-1133">Transmembrane helix</keyword>
<evidence type="ECO:0000259" key="17">
    <source>
        <dbReference type="PROSITE" id="PS50885"/>
    </source>
</evidence>
<dbReference type="Pfam" id="PF02518">
    <property type="entry name" value="HATPase_c"/>
    <property type="match status" value="1"/>
</dbReference>
<evidence type="ECO:0000256" key="6">
    <source>
        <dbReference type="ARBA" id="ARBA00022553"/>
    </source>
</evidence>
<feature type="transmembrane region" description="Helical" evidence="15">
    <location>
        <begin position="166"/>
        <end position="185"/>
    </location>
</feature>
<dbReference type="InterPro" id="IPR003660">
    <property type="entry name" value="HAMP_dom"/>
</dbReference>
<keyword evidence="6" id="KW-0597">Phosphoprotein</keyword>
<organism evidence="18 19">
    <name type="scientific">Cytobacillus firmus</name>
    <name type="common">Bacillus firmus</name>
    <dbReference type="NCBI Taxonomy" id="1399"/>
    <lineage>
        <taxon>Bacteria</taxon>
        <taxon>Bacillati</taxon>
        <taxon>Bacillota</taxon>
        <taxon>Bacilli</taxon>
        <taxon>Bacillales</taxon>
        <taxon>Bacillaceae</taxon>
        <taxon>Cytobacillus</taxon>
    </lineage>
</organism>
<evidence type="ECO:0000256" key="7">
    <source>
        <dbReference type="ARBA" id="ARBA00022679"/>
    </source>
</evidence>
<keyword evidence="19" id="KW-1185">Reference proteome</keyword>
<keyword evidence="7" id="KW-0808">Transferase</keyword>
<dbReference type="PANTHER" id="PTHR45528:SF1">
    <property type="entry name" value="SENSOR HISTIDINE KINASE CPXA"/>
    <property type="match status" value="1"/>
</dbReference>
<name>A0A366JGU7_CYTFI</name>
<keyword evidence="13" id="KW-0902">Two-component regulatory system</keyword>
<keyword evidence="5" id="KW-1003">Cell membrane</keyword>
<sequence>MNRNSIVVKIGTSILLIVLAVLLPLGFIMNQLFTGFYFNKTQERINDLSDRYAASISSLKQEEFLDMFETLGGLTGQQIVIVDEQGTVIANSGLPSLAEGQRIDESAFALLKSGSTVQEMYADQKIEERFLSVGKPIFSNDRFIGAIFVLEPVEDMYQSVDMVEKAMVLAGIGALFLAIGFIFIVSRKLSNPLLEMEKATRNMAEGDLQIRLDASTKDEIGSLAVAINDLAVELDRFRSNRREFFANISHELRTPITYLEGYANVLENELYQNEEERQQYLQIIQQEVRRMSKLVEDLFELSKLEEGRLALDCEEVDVMEVVESAVVKTRMKAEEKGLKLEFHKENDLPSLYADGLRMEQILINLIDNAIRYTEFGKIRVRLTKESNNIMISVIDSGMGIPEEDLPFLFERFYRVEKSRSRELGGTGLGLAIVKQLVKLQRGRIEVTSEVGKGTAFHLTFPVEKRDENEED</sequence>
<dbReference type="GO" id="GO:0000155">
    <property type="term" value="F:phosphorelay sensor kinase activity"/>
    <property type="evidence" value="ECO:0007669"/>
    <property type="project" value="InterPro"/>
</dbReference>
<evidence type="ECO:0000313" key="19">
    <source>
        <dbReference type="Proteomes" id="UP000252731"/>
    </source>
</evidence>
<dbReference type="SMART" id="SM00388">
    <property type="entry name" value="HisKA"/>
    <property type="match status" value="1"/>
</dbReference>
<evidence type="ECO:0000256" key="8">
    <source>
        <dbReference type="ARBA" id="ARBA00022692"/>
    </source>
</evidence>
<dbReference type="InterPro" id="IPR003661">
    <property type="entry name" value="HisK_dim/P_dom"/>
</dbReference>
<dbReference type="Gene3D" id="1.10.8.500">
    <property type="entry name" value="HAMP domain in histidine kinase"/>
    <property type="match status" value="1"/>
</dbReference>
<evidence type="ECO:0000313" key="18">
    <source>
        <dbReference type="EMBL" id="RBP86201.1"/>
    </source>
</evidence>
<comment type="catalytic activity">
    <reaction evidence="1">
        <text>ATP + protein L-histidine = ADP + protein N-phospho-L-histidine.</text>
        <dbReference type="EC" id="2.7.13.3"/>
    </reaction>
</comment>
<protein>
    <recommendedName>
        <fullName evidence="4">histidine kinase</fullName>
        <ecNumber evidence="4">2.7.13.3</ecNumber>
    </recommendedName>
</protein>
<dbReference type="GO" id="GO:0045121">
    <property type="term" value="C:membrane raft"/>
    <property type="evidence" value="ECO:0007669"/>
    <property type="project" value="UniProtKB-SubCell"/>
</dbReference>
<dbReference type="OrthoDB" id="9813151at2"/>
<dbReference type="Gene3D" id="1.10.287.130">
    <property type="match status" value="1"/>
</dbReference>
<dbReference type="InterPro" id="IPR004358">
    <property type="entry name" value="Sig_transdc_His_kin-like_C"/>
</dbReference>
<dbReference type="EMBL" id="QNSF01000030">
    <property type="protein sequence ID" value="RBP86201.1"/>
    <property type="molecule type" value="Genomic_DNA"/>
</dbReference>
<dbReference type="Pfam" id="PF00672">
    <property type="entry name" value="HAMP"/>
    <property type="match status" value="1"/>
</dbReference>
<dbReference type="SUPFAM" id="SSF47384">
    <property type="entry name" value="Homodimeric domain of signal transducing histidine kinase"/>
    <property type="match status" value="1"/>
</dbReference>
<dbReference type="GO" id="GO:0005524">
    <property type="term" value="F:ATP binding"/>
    <property type="evidence" value="ECO:0007669"/>
    <property type="project" value="UniProtKB-KW"/>
</dbReference>
<evidence type="ECO:0000256" key="12">
    <source>
        <dbReference type="ARBA" id="ARBA00022989"/>
    </source>
</evidence>
<dbReference type="RefSeq" id="WP_113885654.1">
    <property type="nucleotide sequence ID" value="NZ_QNSF01000030.1"/>
</dbReference>
<comment type="subcellular location">
    <subcellularLocation>
        <location evidence="3">Cell membrane</location>
        <topology evidence="3">Multi-pass membrane protein</topology>
    </subcellularLocation>
    <subcellularLocation>
        <location evidence="2">Membrane raft</location>
        <topology evidence="2">Multi-pass membrane protein</topology>
    </subcellularLocation>
</comment>
<evidence type="ECO:0000256" key="1">
    <source>
        <dbReference type="ARBA" id="ARBA00000085"/>
    </source>
</evidence>
<evidence type="ECO:0000256" key="15">
    <source>
        <dbReference type="SAM" id="Phobius"/>
    </source>
</evidence>
<keyword evidence="8 15" id="KW-0812">Transmembrane</keyword>
<dbReference type="CDD" id="cd16922">
    <property type="entry name" value="HATPase_EvgS-ArcB-TorS-like"/>
    <property type="match status" value="1"/>
</dbReference>
<feature type="domain" description="Histidine kinase" evidence="16">
    <location>
        <begin position="247"/>
        <end position="464"/>
    </location>
</feature>
<dbReference type="GO" id="GO:0005886">
    <property type="term" value="C:plasma membrane"/>
    <property type="evidence" value="ECO:0007669"/>
    <property type="project" value="UniProtKB-SubCell"/>
</dbReference>
<evidence type="ECO:0000256" key="2">
    <source>
        <dbReference type="ARBA" id="ARBA00004314"/>
    </source>
</evidence>
<evidence type="ECO:0000256" key="5">
    <source>
        <dbReference type="ARBA" id="ARBA00022475"/>
    </source>
</evidence>
<dbReference type="Gene3D" id="3.30.450.20">
    <property type="entry name" value="PAS domain"/>
    <property type="match status" value="1"/>
</dbReference>
<evidence type="ECO:0000256" key="10">
    <source>
        <dbReference type="ARBA" id="ARBA00022777"/>
    </source>
</evidence>
<dbReference type="PRINTS" id="PR00344">
    <property type="entry name" value="BCTRLSENSOR"/>
</dbReference>
<dbReference type="InterPro" id="IPR005467">
    <property type="entry name" value="His_kinase_dom"/>
</dbReference>
<dbReference type="Pfam" id="PF00512">
    <property type="entry name" value="HisKA"/>
    <property type="match status" value="1"/>
</dbReference>
<keyword evidence="10 18" id="KW-0418">Kinase</keyword>
<feature type="transmembrane region" description="Helical" evidence="15">
    <location>
        <begin position="6"/>
        <end position="28"/>
    </location>
</feature>
<evidence type="ECO:0000256" key="11">
    <source>
        <dbReference type="ARBA" id="ARBA00022840"/>
    </source>
</evidence>
<dbReference type="PROSITE" id="PS50885">
    <property type="entry name" value="HAMP"/>
    <property type="match status" value="1"/>
</dbReference>
<feature type="domain" description="HAMP" evidence="17">
    <location>
        <begin position="187"/>
        <end position="239"/>
    </location>
</feature>
<dbReference type="CDD" id="cd06225">
    <property type="entry name" value="HAMP"/>
    <property type="match status" value="1"/>
</dbReference>
<dbReference type="SMART" id="SM00304">
    <property type="entry name" value="HAMP"/>
    <property type="match status" value="1"/>
</dbReference>
<dbReference type="Proteomes" id="UP000252731">
    <property type="component" value="Unassembled WGS sequence"/>
</dbReference>
<keyword evidence="11" id="KW-0067">ATP-binding</keyword>
<dbReference type="InterPro" id="IPR050398">
    <property type="entry name" value="HssS/ArlS-like"/>
</dbReference>
<dbReference type="CDD" id="cd00082">
    <property type="entry name" value="HisKA"/>
    <property type="match status" value="1"/>
</dbReference>
<dbReference type="FunFam" id="3.30.565.10:FF:000023">
    <property type="entry name" value="PAS domain-containing sensor histidine kinase"/>
    <property type="match status" value="1"/>
</dbReference>